<dbReference type="InterPro" id="IPR036291">
    <property type="entry name" value="NAD(P)-bd_dom_sf"/>
</dbReference>
<dbReference type="Proteomes" id="UP001215280">
    <property type="component" value="Unassembled WGS sequence"/>
</dbReference>
<reference evidence="1" key="1">
    <citation type="submission" date="2023-03" db="EMBL/GenBank/DDBJ databases">
        <title>Massive genome expansion in bonnet fungi (Mycena s.s.) driven by repeated elements and novel gene families across ecological guilds.</title>
        <authorList>
            <consortium name="Lawrence Berkeley National Laboratory"/>
            <person name="Harder C.B."/>
            <person name="Miyauchi S."/>
            <person name="Viragh M."/>
            <person name="Kuo A."/>
            <person name="Thoen E."/>
            <person name="Andreopoulos B."/>
            <person name="Lu D."/>
            <person name="Skrede I."/>
            <person name="Drula E."/>
            <person name="Henrissat B."/>
            <person name="Morin E."/>
            <person name="Kohler A."/>
            <person name="Barry K."/>
            <person name="LaButti K."/>
            <person name="Morin E."/>
            <person name="Salamov A."/>
            <person name="Lipzen A."/>
            <person name="Mereny Z."/>
            <person name="Hegedus B."/>
            <person name="Baldrian P."/>
            <person name="Stursova M."/>
            <person name="Weitz H."/>
            <person name="Taylor A."/>
            <person name="Grigoriev I.V."/>
            <person name="Nagy L.G."/>
            <person name="Martin F."/>
            <person name="Kauserud H."/>
        </authorList>
    </citation>
    <scope>NUCLEOTIDE SEQUENCE</scope>
    <source>
        <strain evidence="1">CBHHK188m</strain>
    </source>
</reference>
<protein>
    <recommendedName>
        <fullName evidence="3">NmrA-like domain-containing protein</fullName>
    </recommendedName>
</protein>
<dbReference type="PANTHER" id="PTHR43162:SF1">
    <property type="entry name" value="PRESTALK A DIFFERENTIATION PROTEIN A"/>
    <property type="match status" value="1"/>
</dbReference>
<evidence type="ECO:0000313" key="2">
    <source>
        <dbReference type="Proteomes" id="UP001215280"/>
    </source>
</evidence>
<dbReference type="AlphaFoldDB" id="A0AAD7IKR4"/>
<dbReference type="EMBL" id="JARJLG010000109">
    <property type="protein sequence ID" value="KAJ7744039.1"/>
    <property type="molecule type" value="Genomic_DNA"/>
</dbReference>
<accession>A0AAD7IKR4</accession>
<dbReference type="Gene3D" id="3.90.25.10">
    <property type="entry name" value="UDP-galactose 4-epimerase, domain 1"/>
    <property type="match status" value="1"/>
</dbReference>
<proteinExistence type="predicted"/>
<keyword evidence="2" id="KW-1185">Reference proteome</keyword>
<evidence type="ECO:0008006" key="3">
    <source>
        <dbReference type="Google" id="ProtNLM"/>
    </source>
</evidence>
<organism evidence="1 2">
    <name type="scientific">Mycena maculata</name>
    <dbReference type="NCBI Taxonomy" id="230809"/>
    <lineage>
        <taxon>Eukaryota</taxon>
        <taxon>Fungi</taxon>
        <taxon>Dikarya</taxon>
        <taxon>Basidiomycota</taxon>
        <taxon>Agaricomycotina</taxon>
        <taxon>Agaricomycetes</taxon>
        <taxon>Agaricomycetidae</taxon>
        <taxon>Agaricales</taxon>
        <taxon>Marasmiineae</taxon>
        <taxon>Mycenaceae</taxon>
        <taxon>Mycena</taxon>
    </lineage>
</organism>
<evidence type="ECO:0000313" key="1">
    <source>
        <dbReference type="EMBL" id="KAJ7744039.1"/>
    </source>
</evidence>
<dbReference type="SUPFAM" id="SSF51735">
    <property type="entry name" value="NAD(P)-binding Rossmann-fold domains"/>
    <property type="match status" value="1"/>
</dbReference>
<gene>
    <name evidence="1" type="ORF">DFH07DRAFT_749636</name>
</gene>
<comment type="caution">
    <text evidence="1">The sequence shown here is derived from an EMBL/GenBank/DDBJ whole genome shotgun (WGS) entry which is preliminary data.</text>
</comment>
<dbReference type="InterPro" id="IPR051604">
    <property type="entry name" value="Ergot_Alk_Oxidoreductase"/>
</dbReference>
<name>A0AAD7IKR4_9AGAR</name>
<dbReference type="PANTHER" id="PTHR43162">
    <property type="match status" value="1"/>
</dbReference>
<feature type="non-terminal residue" evidence="1">
    <location>
        <position position="136"/>
    </location>
</feature>
<sequence length="136" mass="15139">RSQNEIVNAAGSGLIGWISTEDITDIAFRALTDLVIEHTSPIMVGPELLSYANIAQILTDVLGCEIKHRTISAEDHKATFIRWGWPADYAVLMSALDVGISEGAEERIFSRADFVGQQKIQVFVEEHRDAEQWRAV</sequence>